<sequence length="75" mass="7499">MVSPGSGAGALRARAETGVCVGAGQCARVAPALFDQHDDGTVRLLRADVPAEARDDLLLAVDLCPSGALGAEEPA</sequence>
<evidence type="ECO:0000256" key="7">
    <source>
        <dbReference type="ARBA" id="ARBA00023291"/>
    </source>
</evidence>
<proteinExistence type="predicted"/>
<organism evidence="9 10">
    <name type="scientific">Marinactinospora thermotolerans DSM 45154</name>
    <dbReference type="NCBI Taxonomy" id="1122192"/>
    <lineage>
        <taxon>Bacteria</taxon>
        <taxon>Bacillati</taxon>
        <taxon>Actinomycetota</taxon>
        <taxon>Actinomycetes</taxon>
        <taxon>Streptosporangiales</taxon>
        <taxon>Nocardiopsidaceae</taxon>
        <taxon>Marinactinospora</taxon>
    </lineage>
</organism>
<dbReference type="Gene3D" id="3.30.70.20">
    <property type="match status" value="1"/>
</dbReference>
<evidence type="ECO:0000313" key="9">
    <source>
        <dbReference type="EMBL" id="SJZ79577.1"/>
    </source>
</evidence>
<dbReference type="InterPro" id="IPR010693">
    <property type="entry name" value="Divergent_4Fe-4S_mono-cluster"/>
</dbReference>
<dbReference type="STRING" id="1122192.SAMN02745673_01479"/>
<keyword evidence="2" id="KW-0813">Transport</keyword>
<keyword evidence="3" id="KW-0479">Metal-binding</keyword>
<feature type="domain" description="Divergent 4Fe-4S mono-cluster" evidence="8">
    <location>
        <begin position="14"/>
        <end position="69"/>
    </location>
</feature>
<evidence type="ECO:0000256" key="6">
    <source>
        <dbReference type="ARBA" id="ARBA00023014"/>
    </source>
</evidence>
<evidence type="ECO:0000256" key="4">
    <source>
        <dbReference type="ARBA" id="ARBA00022982"/>
    </source>
</evidence>
<accession>A0A1T4NKN0</accession>
<dbReference type="GO" id="GO:0046872">
    <property type="term" value="F:metal ion binding"/>
    <property type="evidence" value="ECO:0007669"/>
    <property type="project" value="UniProtKB-KW"/>
</dbReference>
<dbReference type="SUPFAM" id="SSF54862">
    <property type="entry name" value="4Fe-4S ferredoxins"/>
    <property type="match status" value="1"/>
</dbReference>
<reference evidence="9 10" key="1">
    <citation type="submission" date="2017-02" db="EMBL/GenBank/DDBJ databases">
        <authorList>
            <person name="Peterson S.W."/>
        </authorList>
    </citation>
    <scope>NUCLEOTIDE SEQUENCE [LARGE SCALE GENOMIC DNA]</scope>
    <source>
        <strain evidence="9 10">DSM 45154</strain>
    </source>
</reference>
<dbReference type="Proteomes" id="UP000190637">
    <property type="component" value="Unassembled WGS sequence"/>
</dbReference>
<keyword evidence="7" id="KW-0003">3Fe-4S</keyword>
<keyword evidence="6" id="KW-0411">Iron-sulfur</keyword>
<keyword evidence="10" id="KW-1185">Reference proteome</keyword>
<dbReference type="AlphaFoldDB" id="A0A1T4NKN0"/>
<dbReference type="PANTHER" id="PTHR36923">
    <property type="entry name" value="FERREDOXIN"/>
    <property type="match status" value="1"/>
</dbReference>
<evidence type="ECO:0000256" key="2">
    <source>
        <dbReference type="ARBA" id="ARBA00022448"/>
    </source>
</evidence>
<evidence type="ECO:0000256" key="1">
    <source>
        <dbReference type="ARBA" id="ARBA00001927"/>
    </source>
</evidence>
<dbReference type="InterPro" id="IPR051269">
    <property type="entry name" value="Fe-S_cluster_ET"/>
</dbReference>
<dbReference type="PANTHER" id="PTHR36923:SF3">
    <property type="entry name" value="FERREDOXIN"/>
    <property type="match status" value="1"/>
</dbReference>
<keyword evidence="4" id="KW-0249">Electron transport</keyword>
<dbReference type="EMBL" id="FUWS01000003">
    <property type="protein sequence ID" value="SJZ79577.1"/>
    <property type="molecule type" value="Genomic_DNA"/>
</dbReference>
<evidence type="ECO:0000259" key="8">
    <source>
        <dbReference type="Pfam" id="PF06902"/>
    </source>
</evidence>
<evidence type="ECO:0000256" key="3">
    <source>
        <dbReference type="ARBA" id="ARBA00022723"/>
    </source>
</evidence>
<keyword evidence="5" id="KW-0408">Iron</keyword>
<comment type="cofactor">
    <cofactor evidence="1">
        <name>[3Fe-4S] cluster</name>
        <dbReference type="ChEBI" id="CHEBI:21137"/>
    </cofactor>
</comment>
<dbReference type="Pfam" id="PF06902">
    <property type="entry name" value="Fer4_19"/>
    <property type="match status" value="1"/>
</dbReference>
<dbReference type="GO" id="GO:0051538">
    <property type="term" value="F:3 iron, 4 sulfur cluster binding"/>
    <property type="evidence" value="ECO:0007669"/>
    <property type="project" value="UniProtKB-KW"/>
</dbReference>
<evidence type="ECO:0000256" key="5">
    <source>
        <dbReference type="ARBA" id="ARBA00023004"/>
    </source>
</evidence>
<evidence type="ECO:0000313" key="10">
    <source>
        <dbReference type="Proteomes" id="UP000190637"/>
    </source>
</evidence>
<name>A0A1T4NKN0_9ACTN</name>
<gene>
    <name evidence="9" type="ORF">SAMN02745673_01479</name>
</gene>
<protein>
    <submittedName>
        <fullName evidence="9">Ferredoxin</fullName>
    </submittedName>
</protein>